<accession>A0A2J6QNG6</accession>
<dbReference type="AlphaFoldDB" id="A0A2J6QNG6"/>
<proteinExistence type="predicted"/>
<sequence>MRRGLSCRPSLRCSRLGGSVLSAFIKIFCLSSVSRMLRKPEYPACCGKTVFRVRQRKEPALPLPLVVQGCFLLCWHVVSAAAAPALIFDDIRRRSASFDTGLRSCRRVVFPSAFEGRRGFQTLSIQHLHSPTPQFQSPSLPCHPTQQRSSTPFPHSLPLNPIPEPQQPSSTSLPKPDFHQPYIHAPPAHSPHRRSLLIPVLSAPDPLRFRLLAFTSRIRSAT</sequence>
<organism evidence="2 3">
    <name type="scientific">Hyaloscypha hepaticicola</name>
    <dbReference type="NCBI Taxonomy" id="2082293"/>
    <lineage>
        <taxon>Eukaryota</taxon>
        <taxon>Fungi</taxon>
        <taxon>Dikarya</taxon>
        <taxon>Ascomycota</taxon>
        <taxon>Pezizomycotina</taxon>
        <taxon>Leotiomycetes</taxon>
        <taxon>Helotiales</taxon>
        <taxon>Hyaloscyphaceae</taxon>
        <taxon>Hyaloscypha</taxon>
    </lineage>
</organism>
<gene>
    <name evidence="2" type="ORF">NA56DRAFT_147969</name>
</gene>
<feature type="region of interest" description="Disordered" evidence="1">
    <location>
        <begin position="131"/>
        <end position="178"/>
    </location>
</feature>
<evidence type="ECO:0000313" key="3">
    <source>
        <dbReference type="Proteomes" id="UP000235672"/>
    </source>
</evidence>
<evidence type="ECO:0000313" key="2">
    <source>
        <dbReference type="EMBL" id="PMD27807.1"/>
    </source>
</evidence>
<protein>
    <submittedName>
        <fullName evidence="2">Uncharacterized protein</fullName>
    </submittedName>
</protein>
<feature type="compositionally biased region" description="Polar residues" evidence="1">
    <location>
        <begin position="131"/>
        <end position="153"/>
    </location>
</feature>
<name>A0A2J6QNG6_9HELO</name>
<dbReference type="EMBL" id="KZ613465">
    <property type="protein sequence ID" value="PMD27807.1"/>
    <property type="molecule type" value="Genomic_DNA"/>
</dbReference>
<keyword evidence="3" id="KW-1185">Reference proteome</keyword>
<dbReference type="Proteomes" id="UP000235672">
    <property type="component" value="Unassembled WGS sequence"/>
</dbReference>
<reference evidence="2 3" key="1">
    <citation type="submission" date="2016-05" db="EMBL/GenBank/DDBJ databases">
        <title>A degradative enzymes factory behind the ericoid mycorrhizal symbiosis.</title>
        <authorList>
            <consortium name="DOE Joint Genome Institute"/>
            <person name="Martino E."/>
            <person name="Morin E."/>
            <person name="Grelet G."/>
            <person name="Kuo A."/>
            <person name="Kohler A."/>
            <person name="Daghino S."/>
            <person name="Barry K."/>
            <person name="Choi C."/>
            <person name="Cichocki N."/>
            <person name="Clum A."/>
            <person name="Copeland A."/>
            <person name="Hainaut M."/>
            <person name="Haridas S."/>
            <person name="Labutti K."/>
            <person name="Lindquist E."/>
            <person name="Lipzen A."/>
            <person name="Khouja H.-R."/>
            <person name="Murat C."/>
            <person name="Ohm R."/>
            <person name="Olson A."/>
            <person name="Spatafora J."/>
            <person name="Veneault-Fourrey C."/>
            <person name="Henrissat B."/>
            <person name="Grigoriev I."/>
            <person name="Martin F."/>
            <person name="Perotto S."/>
        </authorList>
    </citation>
    <scope>NUCLEOTIDE SEQUENCE [LARGE SCALE GENOMIC DNA]</scope>
    <source>
        <strain evidence="2 3">UAMH 7357</strain>
    </source>
</reference>
<evidence type="ECO:0000256" key="1">
    <source>
        <dbReference type="SAM" id="MobiDB-lite"/>
    </source>
</evidence>